<dbReference type="GO" id="GO:0042302">
    <property type="term" value="F:structural constituent of cuticle"/>
    <property type="evidence" value="ECO:0007669"/>
    <property type="project" value="UniProtKB-UniRule"/>
</dbReference>
<accession>A0A9C6U113</accession>
<evidence type="ECO:0000313" key="4">
    <source>
        <dbReference type="Proteomes" id="UP000504606"/>
    </source>
</evidence>
<name>A0A9C6U113_FRAOC</name>
<sequence>MIFAKALLLTAAAMVAGVGAGVVPVGPHYGHYAPAPVHYAPAPVHYAPAPVHYAPAPVHYAPPPHHYAPVEVYPDSVPEYSFGYSVSDAHTGDAKSQHETRHGDVVKGSYSLVEPDGTVRTVKYTADHVHGFNAVVDRQPPAHYHHY</sequence>
<dbReference type="GO" id="GO:0005615">
    <property type="term" value="C:extracellular space"/>
    <property type="evidence" value="ECO:0007669"/>
    <property type="project" value="TreeGrafter"/>
</dbReference>
<evidence type="ECO:0000256" key="3">
    <source>
        <dbReference type="SAM" id="SignalP"/>
    </source>
</evidence>
<feature type="signal peptide" evidence="3">
    <location>
        <begin position="1"/>
        <end position="20"/>
    </location>
</feature>
<dbReference type="GO" id="GO:0031012">
    <property type="term" value="C:extracellular matrix"/>
    <property type="evidence" value="ECO:0007669"/>
    <property type="project" value="TreeGrafter"/>
</dbReference>
<keyword evidence="4" id="KW-1185">Reference proteome</keyword>
<dbReference type="RefSeq" id="XP_052119678.1">
    <property type="nucleotide sequence ID" value="XM_052263718.1"/>
</dbReference>
<evidence type="ECO:0000256" key="2">
    <source>
        <dbReference type="PROSITE-ProRule" id="PRU00497"/>
    </source>
</evidence>
<feature type="chain" id="PRO_5039534715" evidence="3">
    <location>
        <begin position="21"/>
        <end position="147"/>
    </location>
</feature>
<dbReference type="GeneID" id="127748802"/>
<dbReference type="InterPro" id="IPR031311">
    <property type="entry name" value="CHIT_BIND_RR_consensus"/>
</dbReference>
<dbReference type="KEGG" id="foc:127748802"/>
<keyword evidence="1 2" id="KW-0193">Cuticle</keyword>
<dbReference type="Pfam" id="PF00379">
    <property type="entry name" value="Chitin_bind_4"/>
    <property type="match status" value="1"/>
</dbReference>
<evidence type="ECO:0000313" key="5">
    <source>
        <dbReference type="RefSeq" id="XP_052119678.1"/>
    </source>
</evidence>
<keyword evidence="3" id="KW-0732">Signal</keyword>
<dbReference type="PROSITE" id="PS00233">
    <property type="entry name" value="CHIT_BIND_RR_1"/>
    <property type="match status" value="1"/>
</dbReference>
<proteinExistence type="predicted"/>
<organism evidence="4 5">
    <name type="scientific">Frankliniella occidentalis</name>
    <name type="common">Western flower thrips</name>
    <name type="synonym">Euthrips occidentalis</name>
    <dbReference type="NCBI Taxonomy" id="133901"/>
    <lineage>
        <taxon>Eukaryota</taxon>
        <taxon>Metazoa</taxon>
        <taxon>Ecdysozoa</taxon>
        <taxon>Arthropoda</taxon>
        <taxon>Hexapoda</taxon>
        <taxon>Insecta</taxon>
        <taxon>Pterygota</taxon>
        <taxon>Neoptera</taxon>
        <taxon>Paraneoptera</taxon>
        <taxon>Thysanoptera</taxon>
        <taxon>Terebrantia</taxon>
        <taxon>Thripoidea</taxon>
        <taxon>Thripidae</taxon>
        <taxon>Frankliniella</taxon>
    </lineage>
</organism>
<dbReference type="Proteomes" id="UP000504606">
    <property type="component" value="Unplaced"/>
</dbReference>
<evidence type="ECO:0000256" key="1">
    <source>
        <dbReference type="ARBA" id="ARBA00022460"/>
    </source>
</evidence>
<dbReference type="PANTHER" id="PTHR12236:SF95">
    <property type="entry name" value="CUTICULAR PROTEIN 76BD, ISOFORM C-RELATED"/>
    <property type="match status" value="1"/>
</dbReference>
<dbReference type="AlphaFoldDB" id="A0A9C6U113"/>
<dbReference type="PRINTS" id="PR00947">
    <property type="entry name" value="CUTICLE"/>
</dbReference>
<gene>
    <name evidence="5" type="primary">LOC127748802</name>
</gene>
<dbReference type="InterPro" id="IPR000618">
    <property type="entry name" value="Insect_cuticle"/>
</dbReference>
<reference evidence="5" key="1">
    <citation type="submission" date="2025-08" db="UniProtKB">
        <authorList>
            <consortium name="RefSeq"/>
        </authorList>
    </citation>
    <scope>IDENTIFICATION</scope>
    <source>
        <tissue evidence="5">Whole organism</tissue>
    </source>
</reference>
<protein>
    <submittedName>
        <fullName evidence="5">Cuticle protein 7-like isoform X1</fullName>
    </submittedName>
</protein>
<dbReference type="PROSITE" id="PS51155">
    <property type="entry name" value="CHIT_BIND_RR_2"/>
    <property type="match status" value="1"/>
</dbReference>
<dbReference type="InterPro" id="IPR051217">
    <property type="entry name" value="Insect_Cuticle_Struc_Prot"/>
</dbReference>
<dbReference type="PANTHER" id="PTHR12236">
    <property type="entry name" value="STRUCTURAL CONTITUENT OF CUTICLE"/>
    <property type="match status" value="1"/>
</dbReference>